<evidence type="ECO:0000256" key="6">
    <source>
        <dbReference type="ARBA" id="ARBA00023136"/>
    </source>
</evidence>
<dbReference type="InterPro" id="IPR051907">
    <property type="entry name" value="DoxX-like_oxidoreductase"/>
</dbReference>
<dbReference type="InterPro" id="IPR032808">
    <property type="entry name" value="DoxX"/>
</dbReference>
<evidence type="ECO:0000256" key="2">
    <source>
        <dbReference type="ARBA" id="ARBA00006679"/>
    </source>
</evidence>
<protein>
    <submittedName>
        <fullName evidence="8">DoxX family protein</fullName>
    </submittedName>
</protein>
<organism evidence="8 9">
    <name type="scientific">Rhodococcus artemisiae</name>
    <dbReference type="NCBI Taxonomy" id="714159"/>
    <lineage>
        <taxon>Bacteria</taxon>
        <taxon>Bacillati</taxon>
        <taxon>Actinomycetota</taxon>
        <taxon>Actinomycetes</taxon>
        <taxon>Mycobacteriales</taxon>
        <taxon>Nocardiaceae</taxon>
        <taxon>Rhodococcus</taxon>
    </lineage>
</organism>
<dbReference type="Pfam" id="PF07681">
    <property type="entry name" value="DoxX"/>
    <property type="match status" value="1"/>
</dbReference>
<evidence type="ECO:0000313" key="8">
    <source>
        <dbReference type="EMBL" id="MEE2056943.1"/>
    </source>
</evidence>
<keyword evidence="6 7" id="KW-0472">Membrane</keyword>
<dbReference type="PANTHER" id="PTHR33452">
    <property type="entry name" value="OXIDOREDUCTASE CATD-RELATED"/>
    <property type="match status" value="1"/>
</dbReference>
<dbReference type="RefSeq" id="WP_330132207.1">
    <property type="nucleotide sequence ID" value="NZ_JAUTXY010000002.1"/>
</dbReference>
<evidence type="ECO:0000256" key="4">
    <source>
        <dbReference type="ARBA" id="ARBA00022692"/>
    </source>
</evidence>
<dbReference type="Proteomes" id="UP001336020">
    <property type="component" value="Unassembled WGS sequence"/>
</dbReference>
<accession>A0ABU7L612</accession>
<keyword evidence="3" id="KW-1003">Cell membrane</keyword>
<keyword evidence="4 7" id="KW-0812">Transmembrane</keyword>
<feature type="transmembrane region" description="Helical" evidence="7">
    <location>
        <begin position="138"/>
        <end position="161"/>
    </location>
</feature>
<name>A0ABU7L612_9NOCA</name>
<evidence type="ECO:0000256" key="1">
    <source>
        <dbReference type="ARBA" id="ARBA00004651"/>
    </source>
</evidence>
<evidence type="ECO:0000256" key="7">
    <source>
        <dbReference type="SAM" id="Phobius"/>
    </source>
</evidence>
<keyword evidence="9" id="KW-1185">Reference proteome</keyword>
<evidence type="ECO:0000256" key="5">
    <source>
        <dbReference type="ARBA" id="ARBA00022989"/>
    </source>
</evidence>
<gene>
    <name evidence="8" type="ORF">Q7514_05305</name>
</gene>
<evidence type="ECO:0000256" key="3">
    <source>
        <dbReference type="ARBA" id="ARBA00022475"/>
    </source>
</evidence>
<dbReference type="EMBL" id="JAUTXY010000002">
    <property type="protein sequence ID" value="MEE2056943.1"/>
    <property type="molecule type" value="Genomic_DNA"/>
</dbReference>
<reference evidence="8 9" key="1">
    <citation type="submission" date="2023-07" db="EMBL/GenBank/DDBJ databases">
        <authorList>
            <person name="Girao M."/>
            <person name="Carvalho M.F."/>
        </authorList>
    </citation>
    <scope>NUCLEOTIDE SEQUENCE [LARGE SCALE GENOMIC DNA]</scope>
    <source>
        <strain evidence="8 9">YIM65754</strain>
    </source>
</reference>
<evidence type="ECO:0000313" key="9">
    <source>
        <dbReference type="Proteomes" id="UP001336020"/>
    </source>
</evidence>
<dbReference type="PANTHER" id="PTHR33452:SF1">
    <property type="entry name" value="INNER MEMBRANE PROTEIN YPHA-RELATED"/>
    <property type="match status" value="1"/>
</dbReference>
<feature type="transmembrane region" description="Helical" evidence="7">
    <location>
        <begin position="103"/>
        <end position="126"/>
    </location>
</feature>
<comment type="similarity">
    <text evidence="2">Belongs to the DoxX family.</text>
</comment>
<comment type="caution">
    <text evidence="8">The sequence shown here is derived from an EMBL/GenBank/DDBJ whole genome shotgun (WGS) entry which is preliminary data.</text>
</comment>
<sequence length="175" mass="17758">MDTIDTGLLILRVLLGLTMAAHGYGKLFRGGRIPGTAGWFDGMGMRPGKVHAWLAALTEVGAGLALAAGLLTPFAAAGFVSLMFVAAWTVHRGSGFFVTANGWEYNLVLAGSAVAVAIMGAGSASLDHLIFGDNLLDGWAGGLIALVGGLAAAGVLLGACYRPAPKQDDESVSVS</sequence>
<keyword evidence="5 7" id="KW-1133">Transmembrane helix</keyword>
<feature type="transmembrane region" description="Helical" evidence="7">
    <location>
        <begin position="6"/>
        <end position="24"/>
    </location>
</feature>
<comment type="subcellular location">
    <subcellularLocation>
        <location evidence="1">Cell membrane</location>
        <topology evidence="1">Multi-pass membrane protein</topology>
    </subcellularLocation>
</comment>
<proteinExistence type="inferred from homology"/>